<reference evidence="14 15" key="2">
    <citation type="journal article" date="2019" name="Nat. Med.">
        <title>A library of human gut bacterial isolates paired with longitudinal multiomics data enables mechanistic microbiome research.</title>
        <authorList>
            <person name="Poyet M."/>
            <person name="Groussin M."/>
            <person name="Gibbons S.M."/>
            <person name="Avila-Pacheco J."/>
            <person name="Jiang X."/>
            <person name="Kearney S.M."/>
            <person name="Perrotta A.R."/>
            <person name="Berdy B."/>
            <person name="Zhao S."/>
            <person name="Lieberman T.D."/>
            <person name="Swanson P.K."/>
            <person name="Smith M."/>
            <person name="Roesemann S."/>
            <person name="Alexander J.E."/>
            <person name="Rich S.A."/>
            <person name="Livny J."/>
            <person name="Vlamakis H."/>
            <person name="Clish C."/>
            <person name="Bullock K."/>
            <person name="Deik A."/>
            <person name="Scott J."/>
            <person name="Pierce K.A."/>
            <person name="Xavier R.J."/>
            <person name="Alm E.J."/>
        </authorList>
    </citation>
    <scope>NUCLEOTIDE SEQUENCE [LARGE SCALE GENOMIC DNA]</scope>
    <source>
        <strain evidence="7 15">BIOML-A1</strain>
        <strain evidence="9 16">BIOML-A6</strain>
        <strain evidence="8 14">BIOML-A7</strain>
    </source>
</reference>
<evidence type="ECO:0000313" key="6">
    <source>
        <dbReference type="EMBL" id="CUN90304.1"/>
    </source>
</evidence>
<dbReference type="EMBL" id="CYXO01000005">
    <property type="protein sequence ID" value="CUM91502.1"/>
    <property type="molecule type" value="Genomic_DNA"/>
</dbReference>
<dbReference type="Pfam" id="PF01478">
    <property type="entry name" value="Peptidase_A24"/>
    <property type="match status" value="1"/>
</dbReference>
<dbReference type="GO" id="GO:0004190">
    <property type="term" value="F:aspartic-type endopeptidase activity"/>
    <property type="evidence" value="ECO:0007669"/>
    <property type="project" value="InterPro"/>
</dbReference>
<feature type="transmembrane region" description="Helical" evidence="2">
    <location>
        <begin position="73"/>
        <end position="91"/>
    </location>
</feature>
<evidence type="ECO:0000256" key="1">
    <source>
        <dbReference type="ARBA" id="ARBA00005801"/>
    </source>
</evidence>
<feature type="transmembrane region" description="Helical" evidence="2">
    <location>
        <begin position="122"/>
        <end position="142"/>
    </location>
</feature>
<dbReference type="EMBL" id="WWSB01000004">
    <property type="protein sequence ID" value="MZK17468.1"/>
    <property type="molecule type" value="Genomic_DNA"/>
</dbReference>
<keyword evidence="2" id="KW-0812">Transmembrane</keyword>
<evidence type="ECO:0000313" key="7">
    <source>
        <dbReference type="EMBL" id="MZK10435.1"/>
    </source>
</evidence>
<dbReference type="InterPro" id="IPR050882">
    <property type="entry name" value="Prepilin_peptidase/N-MTase"/>
</dbReference>
<evidence type="ECO:0000313" key="5">
    <source>
        <dbReference type="EMBL" id="CUN78766.1"/>
    </source>
</evidence>
<evidence type="ECO:0000313" key="14">
    <source>
        <dbReference type="Proteomes" id="UP000446719"/>
    </source>
</evidence>
<evidence type="ECO:0000313" key="8">
    <source>
        <dbReference type="EMBL" id="MZK17468.1"/>
    </source>
</evidence>
<dbReference type="EMBL" id="WWSH01000006">
    <property type="protein sequence ID" value="MZK10435.1"/>
    <property type="molecule type" value="Genomic_DNA"/>
</dbReference>
<accession>A0A173ZTL1</accession>
<dbReference type="EMBL" id="JAAIOD010000004">
    <property type="protein sequence ID" value="NSE57408.1"/>
    <property type="molecule type" value="Genomic_DNA"/>
</dbReference>
<evidence type="ECO:0000259" key="3">
    <source>
        <dbReference type="Pfam" id="PF01478"/>
    </source>
</evidence>
<evidence type="ECO:0000313" key="16">
    <source>
        <dbReference type="Proteomes" id="UP000472916"/>
    </source>
</evidence>
<reference evidence="10" key="4">
    <citation type="submission" date="2020-02" db="EMBL/GenBank/DDBJ databases">
        <authorList>
            <person name="Littmann E."/>
            <person name="Sorbara M."/>
        </authorList>
    </citation>
    <scope>NUCLEOTIDE SEQUENCE</scope>
    <source>
        <strain evidence="10">MSK.10.16</strain>
    </source>
</reference>
<comment type="similarity">
    <text evidence="1">Belongs to the peptidase A24 family.</text>
</comment>
<reference evidence="10" key="3">
    <citation type="journal article" date="2020" name="Cell Host Microbe">
        <title>Functional and Genomic Variation between Human-Derived Isolates of Lachnospiraceae Reveals Inter- and Intra-Species Diversity.</title>
        <authorList>
            <person name="Sorbara M.T."/>
            <person name="Littmann E.R."/>
            <person name="Fontana E."/>
            <person name="Moody T.U."/>
            <person name="Kohout C.E."/>
            <person name="Gjonbalaj M."/>
            <person name="Eaton V."/>
            <person name="Seok R."/>
            <person name="Leiner I.M."/>
            <person name="Pamer E.G."/>
        </authorList>
    </citation>
    <scope>NUCLEOTIDE SEQUENCE</scope>
    <source>
        <strain evidence="10">MSK.10.16</strain>
    </source>
</reference>
<name>A0A173ZTL1_9FIRM</name>
<keyword evidence="2" id="KW-1133">Transmembrane helix</keyword>
<evidence type="ECO:0000256" key="2">
    <source>
        <dbReference type="SAM" id="Phobius"/>
    </source>
</evidence>
<dbReference type="Gene3D" id="1.20.120.1220">
    <property type="match status" value="1"/>
</dbReference>
<evidence type="ECO:0000313" key="12">
    <source>
        <dbReference type="Proteomes" id="UP000095439"/>
    </source>
</evidence>
<dbReference type="GO" id="GO:0006465">
    <property type="term" value="P:signal peptide processing"/>
    <property type="evidence" value="ECO:0007669"/>
    <property type="project" value="TreeGrafter"/>
</dbReference>
<dbReference type="Proteomes" id="UP000449249">
    <property type="component" value="Unassembled WGS sequence"/>
</dbReference>
<evidence type="ECO:0000313" key="13">
    <source>
        <dbReference type="Proteomes" id="UP000095597"/>
    </source>
</evidence>
<dbReference type="InterPro" id="IPR000045">
    <property type="entry name" value="Prepilin_IV_endopep_pep"/>
</dbReference>
<dbReference type="Proteomes" id="UP000446719">
    <property type="component" value="Unassembled WGS sequence"/>
</dbReference>
<dbReference type="EMBL" id="WWSC01000004">
    <property type="protein sequence ID" value="MZK41012.1"/>
    <property type="molecule type" value="Genomic_DNA"/>
</dbReference>
<feature type="domain" description="Prepilin type IV endopeptidase peptidase" evidence="3">
    <location>
        <begin position="8"/>
        <end position="110"/>
    </location>
</feature>
<feature type="transmembrane region" description="Helical" evidence="2">
    <location>
        <begin position="50"/>
        <end position="66"/>
    </location>
</feature>
<feature type="transmembrane region" description="Helical" evidence="2">
    <location>
        <begin position="97"/>
        <end position="115"/>
    </location>
</feature>
<keyword evidence="2" id="KW-0472">Membrane</keyword>
<organism evidence="5 12">
    <name type="scientific">Dorea longicatena</name>
    <dbReference type="NCBI Taxonomy" id="88431"/>
    <lineage>
        <taxon>Bacteria</taxon>
        <taxon>Bacillati</taxon>
        <taxon>Bacillota</taxon>
        <taxon>Clostridia</taxon>
        <taxon>Lachnospirales</taxon>
        <taxon>Lachnospiraceae</taxon>
        <taxon>Dorea</taxon>
    </lineage>
</organism>
<dbReference type="GO" id="GO:0005886">
    <property type="term" value="C:plasma membrane"/>
    <property type="evidence" value="ECO:0007669"/>
    <property type="project" value="TreeGrafter"/>
</dbReference>
<dbReference type="Proteomes" id="UP000472916">
    <property type="component" value="Unassembled WGS sequence"/>
</dbReference>
<evidence type="ECO:0000313" key="9">
    <source>
        <dbReference type="EMBL" id="MZK41012.1"/>
    </source>
</evidence>
<dbReference type="AlphaFoldDB" id="A0A173ZTL1"/>
<gene>
    <name evidence="6" type="ORF">ERS852408_01131</name>
    <name evidence="5" type="ORF">ERS852423_01452</name>
    <name evidence="4" type="ORF">ERS852573_01111</name>
    <name evidence="10" type="ORF">G4332_04605</name>
    <name evidence="9" type="ORF">GT528_04660</name>
    <name evidence="8" type="ORF">GT565_04940</name>
    <name evidence="7" type="ORF">GT576_08790</name>
</gene>
<dbReference type="Proteomes" id="UP000095597">
    <property type="component" value="Unassembled WGS sequence"/>
</dbReference>
<dbReference type="PANTHER" id="PTHR30487">
    <property type="entry name" value="TYPE 4 PREPILIN-LIKE PROTEINS LEADER PEPTIDE-PROCESSING ENZYME"/>
    <property type="match status" value="1"/>
</dbReference>
<evidence type="ECO:0000313" key="10">
    <source>
        <dbReference type="EMBL" id="NSE57408.1"/>
    </source>
</evidence>
<dbReference type="Proteomes" id="UP000095439">
    <property type="component" value="Unassembled WGS sequence"/>
</dbReference>
<dbReference type="OrthoDB" id="2067602at2"/>
<evidence type="ECO:0000313" key="15">
    <source>
        <dbReference type="Proteomes" id="UP000449249"/>
    </source>
</evidence>
<dbReference type="Proteomes" id="UP000724058">
    <property type="component" value="Unassembled WGS sequence"/>
</dbReference>
<dbReference type="EMBL" id="CYYY01000005">
    <property type="protein sequence ID" value="CUN78766.1"/>
    <property type="molecule type" value="Genomic_DNA"/>
</dbReference>
<evidence type="ECO:0000313" key="11">
    <source>
        <dbReference type="Proteomes" id="UP000095380"/>
    </source>
</evidence>
<feature type="transmembrane region" description="Helical" evidence="2">
    <location>
        <begin position="26"/>
        <end position="44"/>
    </location>
</feature>
<dbReference type="Proteomes" id="UP000095380">
    <property type="component" value="Unassembled WGS sequence"/>
</dbReference>
<dbReference type="RefSeq" id="WP_022416431.1">
    <property type="nucleotide sequence ID" value="NZ_CABIWY010000005.1"/>
</dbReference>
<dbReference type="PANTHER" id="PTHR30487:SF0">
    <property type="entry name" value="PREPILIN LEADER PEPTIDASE_N-METHYLTRANSFERASE-RELATED"/>
    <property type="match status" value="1"/>
</dbReference>
<evidence type="ECO:0000313" key="4">
    <source>
        <dbReference type="EMBL" id="CUM91502.1"/>
    </source>
</evidence>
<proteinExistence type="inferred from homology"/>
<reference evidence="11 12" key="1">
    <citation type="submission" date="2015-09" db="EMBL/GenBank/DDBJ databases">
        <authorList>
            <consortium name="Pathogen Informatics"/>
        </authorList>
    </citation>
    <scope>NUCLEOTIDE SEQUENCE [LARGE SCALE GENOMIC DNA]</scope>
    <source>
        <strain evidence="6 11">2789STDY5608851</strain>
        <strain evidence="5 12">2789STDY5608866</strain>
        <strain evidence="4 13">2789STDY5834961</strain>
    </source>
</reference>
<sequence length="143" mass="15585">MWTISKVLAMAVLTGLSVMDYRIRKVPRDVLLLCMAGVIIYQVLTGNVDWKLSVAGGLSGILFLWISKITNEAIGYGDSLAILILGIYLGIWGLLEVLMTAFFILGIIGLICVVIKRKKKGLAFPFYPFLTVGYLLGVCIGGI</sequence>
<protein>
    <submittedName>
        <fullName evidence="7">Prepilin peptidase</fullName>
    </submittedName>
    <submittedName>
        <fullName evidence="5">Type IV leader peptidase family</fullName>
    </submittedName>
</protein>
<dbReference type="EMBL" id="CYYM01000004">
    <property type="protein sequence ID" value="CUN90304.1"/>
    <property type="molecule type" value="Genomic_DNA"/>
</dbReference>